<sequence length="395" mass="45095">LLDCCPHSPLMEAICICEFDNVVGPTVTYQYPPESLSVESFEKVSDFLITDEELCGKLITLTAIGHQLLGCAVRLEHTKYERNCLIFNAFCVLEKSADSFPYRCVVKKLAHLLETLELESELFSNPTKKSALADLLPRIFLGLRDSGECSVFINNVDTEINLKLFPQRSLPTQIRTHEVPILVQDIKKQIVQWDLTLQQIMPYIDGVNYVKRIAVLSKVDVEIVTECLRQLLFYNLIIFQDIFQFSNMYCVTPRISRLATDPNMQSACIQYVVCGNQQVSPRTVFCLYAQLRRGLRVQQLCESNAVLRQRIVDIRRFLTFGLANGLIRRVYIYPMRIKSDFGETRGAALSDRYELLDAMLDGNCSLDEICCRLGSSRVEVEQMISSIHNCVTVMR</sequence>
<evidence type="ECO:0000313" key="2">
    <source>
        <dbReference type="EMBL" id="CRZ11320.1"/>
    </source>
</evidence>
<dbReference type="InterPro" id="IPR009348">
    <property type="entry name" value="NPR2-like"/>
</dbReference>
<accession>A0A0H5RAX1</accession>
<reference evidence="2" key="1">
    <citation type="submission" date="2015-04" db="EMBL/GenBank/DDBJ databases">
        <title>The genome sequence of the plant pathogenic Rhizarian Plasmodiophora brassicae reveals insights in its biotrophic life cycle and the origin of chitin synthesis.</title>
        <authorList>
            <person name="Schwelm A."/>
            <person name="Fogelqvist J."/>
            <person name="Knaust A."/>
            <person name="Julke S."/>
            <person name="Lilja T."/>
            <person name="Dhandapani V."/>
            <person name="Bonilla-Rosso G."/>
            <person name="Karlsson M."/>
            <person name="Shevchenko A."/>
            <person name="Choi S.R."/>
            <person name="Kim H.G."/>
            <person name="Park J.Y."/>
            <person name="Lim Y.P."/>
            <person name="Ludwig-Muller J."/>
            <person name="Dixelius C."/>
        </authorList>
    </citation>
    <scope>NUCLEOTIDE SEQUENCE</scope>
    <source>
        <tissue evidence="2">Potato root galls</tissue>
    </source>
</reference>
<comment type="similarity">
    <text evidence="1">Belongs to the NPR2 family.</text>
</comment>
<dbReference type="GO" id="GO:0010508">
    <property type="term" value="P:positive regulation of autophagy"/>
    <property type="evidence" value="ECO:0007669"/>
    <property type="project" value="TreeGrafter"/>
</dbReference>
<dbReference type="GO" id="GO:0005774">
    <property type="term" value="C:vacuolar membrane"/>
    <property type="evidence" value="ECO:0007669"/>
    <property type="project" value="TreeGrafter"/>
</dbReference>
<name>A0A0H5RAX1_9EUKA</name>
<dbReference type="PANTHER" id="PTHR12991">
    <property type="entry name" value="NITROGEN PERMEASE REGULATOR 2/TUMOR SUPPRESSOR CANDIDATE 4"/>
    <property type="match status" value="1"/>
</dbReference>
<proteinExistence type="inferred from homology"/>
<dbReference type="GO" id="GO:0005096">
    <property type="term" value="F:GTPase activator activity"/>
    <property type="evidence" value="ECO:0007669"/>
    <property type="project" value="TreeGrafter"/>
</dbReference>
<feature type="non-terminal residue" evidence="2">
    <location>
        <position position="1"/>
    </location>
</feature>
<organism evidence="2">
    <name type="scientific">Spongospora subterranea</name>
    <dbReference type="NCBI Taxonomy" id="70186"/>
    <lineage>
        <taxon>Eukaryota</taxon>
        <taxon>Sar</taxon>
        <taxon>Rhizaria</taxon>
        <taxon>Endomyxa</taxon>
        <taxon>Phytomyxea</taxon>
        <taxon>Plasmodiophorida</taxon>
        <taxon>Plasmodiophoridae</taxon>
        <taxon>Spongospora</taxon>
    </lineage>
</organism>
<dbReference type="Pfam" id="PF06218">
    <property type="entry name" value="NPR2"/>
    <property type="match status" value="1"/>
</dbReference>
<dbReference type="EMBL" id="HACM01010878">
    <property type="protein sequence ID" value="CRZ11320.1"/>
    <property type="molecule type" value="Transcribed_RNA"/>
</dbReference>
<protein>
    <recommendedName>
        <fullName evidence="3">Nitrogen permease regulator 2-like protein</fullName>
    </recommendedName>
</protein>
<dbReference type="GO" id="GO:1904262">
    <property type="term" value="P:negative regulation of TORC1 signaling"/>
    <property type="evidence" value="ECO:0007669"/>
    <property type="project" value="TreeGrafter"/>
</dbReference>
<evidence type="ECO:0000256" key="1">
    <source>
        <dbReference type="ARBA" id="ARBA00008433"/>
    </source>
</evidence>
<dbReference type="AlphaFoldDB" id="A0A0H5RAX1"/>
<dbReference type="PANTHER" id="PTHR12991:SF10">
    <property type="entry name" value="GATOR COMPLEX PROTEIN NPRL2"/>
    <property type="match status" value="1"/>
</dbReference>
<dbReference type="GO" id="GO:1990130">
    <property type="term" value="C:GATOR1 complex"/>
    <property type="evidence" value="ECO:0007669"/>
    <property type="project" value="TreeGrafter"/>
</dbReference>
<evidence type="ECO:0008006" key="3">
    <source>
        <dbReference type="Google" id="ProtNLM"/>
    </source>
</evidence>